<dbReference type="GO" id="GO:0016301">
    <property type="term" value="F:kinase activity"/>
    <property type="evidence" value="ECO:0007669"/>
    <property type="project" value="UniProtKB-KW"/>
</dbReference>
<feature type="region of interest" description="Disordered" evidence="1">
    <location>
        <begin position="212"/>
        <end position="233"/>
    </location>
</feature>
<keyword evidence="2" id="KW-0808">Transferase</keyword>
<dbReference type="InterPro" id="IPR027417">
    <property type="entry name" value="P-loop_NTPase"/>
</dbReference>
<proteinExistence type="predicted"/>
<keyword evidence="2" id="KW-0418">Kinase</keyword>
<evidence type="ECO:0000256" key="1">
    <source>
        <dbReference type="SAM" id="MobiDB-lite"/>
    </source>
</evidence>
<keyword evidence="3" id="KW-1185">Reference proteome</keyword>
<dbReference type="Pfam" id="PF13671">
    <property type="entry name" value="AAA_33"/>
    <property type="match status" value="1"/>
</dbReference>
<reference evidence="2 3" key="1">
    <citation type="submission" date="2018-03" db="EMBL/GenBank/DDBJ databases">
        <title>Genomic Encyclopedia of Type Strains, Phase III (KMG-III): the genomes of soil and plant-associated and newly described type strains.</title>
        <authorList>
            <person name="Whitman W."/>
        </authorList>
    </citation>
    <scope>NUCLEOTIDE SEQUENCE [LARGE SCALE GENOMIC DNA]</scope>
    <source>
        <strain evidence="2 3">CGMCC 4.7125</strain>
    </source>
</reference>
<protein>
    <submittedName>
        <fullName evidence="2">Putative kinase</fullName>
    </submittedName>
</protein>
<evidence type="ECO:0000313" key="3">
    <source>
        <dbReference type="Proteomes" id="UP000238362"/>
    </source>
</evidence>
<name>A0A2T0LZK7_9PSEU</name>
<dbReference type="AlphaFoldDB" id="A0A2T0LZK7"/>
<evidence type="ECO:0000313" key="2">
    <source>
        <dbReference type="EMBL" id="PRX49547.1"/>
    </source>
</evidence>
<accession>A0A2T0LZK7</accession>
<sequence length="233" mass="25187">MGESGTTDPVPSVRGDMDFTEPVPDIPVYRGPARLCVAVEQRSLLVVAGLPGAGKSTLLRDVVATSPVAVLDTDQIRARLRTMFPASTPYAWYRPLVHLLQNLRLVLTALVAPGPVVVHDPATGGIRRAAFVVLGMVTGRTRHLLWIDCTVGEALAGQRVRGRVLTSRSFSRHAHNAPRMRARLLAGRMPRGWHTAGLRPRPDARRGLRVEVAGPGAAAGTGRHPAGRQPRRR</sequence>
<dbReference type="Gene3D" id="3.40.50.300">
    <property type="entry name" value="P-loop containing nucleotide triphosphate hydrolases"/>
    <property type="match status" value="1"/>
</dbReference>
<gene>
    <name evidence="2" type="ORF">B0I33_103584</name>
</gene>
<organism evidence="2 3">
    <name type="scientific">Prauserella shujinwangii</name>
    <dbReference type="NCBI Taxonomy" id="1453103"/>
    <lineage>
        <taxon>Bacteria</taxon>
        <taxon>Bacillati</taxon>
        <taxon>Actinomycetota</taxon>
        <taxon>Actinomycetes</taxon>
        <taxon>Pseudonocardiales</taxon>
        <taxon>Pseudonocardiaceae</taxon>
        <taxon>Prauserella</taxon>
    </lineage>
</organism>
<comment type="caution">
    <text evidence="2">The sequence shown here is derived from an EMBL/GenBank/DDBJ whole genome shotgun (WGS) entry which is preliminary data.</text>
</comment>
<dbReference type="Proteomes" id="UP000238362">
    <property type="component" value="Unassembled WGS sequence"/>
</dbReference>
<dbReference type="EMBL" id="PVNH01000003">
    <property type="protein sequence ID" value="PRX49547.1"/>
    <property type="molecule type" value="Genomic_DNA"/>
</dbReference>
<dbReference type="SUPFAM" id="SSF52540">
    <property type="entry name" value="P-loop containing nucleoside triphosphate hydrolases"/>
    <property type="match status" value="1"/>
</dbReference>